<dbReference type="Proteomes" id="UP000007148">
    <property type="component" value="Unassembled WGS sequence"/>
</dbReference>
<protein>
    <submittedName>
        <fullName evidence="1">Uncharacterized protein</fullName>
    </submittedName>
</protein>
<dbReference type="AlphaFoldDB" id="G4TXU0"/>
<accession>G4TXU0</accession>
<reference evidence="1 2" key="1">
    <citation type="journal article" date="2011" name="PLoS Pathog.">
        <title>Endophytic Life Strategies Decoded by Genome and Transcriptome Analyses of the Mutualistic Root Symbiont Piriformospora indica.</title>
        <authorList>
            <person name="Zuccaro A."/>
            <person name="Lahrmann U."/>
            <person name="Guldener U."/>
            <person name="Langen G."/>
            <person name="Pfiffi S."/>
            <person name="Biedenkopf D."/>
            <person name="Wong P."/>
            <person name="Samans B."/>
            <person name="Grimm C."/>
            <person name="Basiewicz M."/>
            <person name="Murat C."/>
            <person name="Martin F."/>
            <person name="Kogel K.H."/>
        </authorList>
    </citation>
    <scope>NUCLEOTIDE SEQUENCE [LARGE SCALE GENOMIC DNA]</scope>
    <source>
        <strain evidence="1 2">DSM 11827</strain>
    </source>
</reference>
<comment type="caution">
    <text evidence="1">The sequence shown here is derived from an EMBL/GenBank/DDBJ whole genome shotgun (WGS) entry which is preliminary data.</text>
</comment>
<gene>
    <name evidence="1" type="ORF">PIIN_10133</name>
</gene>
<organism evidence="1 2">
    <name type="scientific">Serendipita indica (strain DSM 11827)</name>
    <name type="common">Root endophyte fungus</name>
    <name type="synonym">Piriformospora indica</name>
    <dbReference type="NCBI Taxonomy" id="1109443"/>
    <lineage>
        <taxon>Eukaryota</taxon>
        <taxon>Fungi</taxon>
        <taxon>Dikarya</taxon>
        <taxon>Basidiomycota</taxon>
        <taxon>Agaricomycotina</taxon>
        <taxon>Agaricomycetes</taxon>
        <taxon>Sebacinales</taxon>
        <taxon>Serendipitaceae</taxon>
        <taxon>Serendipita</taxon>
    </lineage>
</organism>
<dbReference type="EMBL" id="CAFZ01000619">
    <property type="protein sequence ID" value="CCA76133.1"/>
    <property type="molecule type" value="Genomic_DNA"/>
</dbReference>
<evidence type="ECO:0000313" key="1">
    <source>
        <dbReference type="EMBL" id="CCA76133.1"/>
    </source>
</evidence>
<dbReference type="InParanoid" id="G4TXU0"/>
<name>G4TXU0_SERID</name>
<proteinExistence type="predicted"/>
<evidence type="ECO:0000313" key="2">
    <source>
        <dbReference type="Proteomes" id="UP000007148"/>
    </source>
</evidence>
<dbReference type="HOGENOM" id="CLU_2292758_0_0_1"/>
<keyword evidence="2" id="KW-1185">Reference proteome</keyword>
<sequence>MDSGTGFDEMEYMKKEDTGEHLQLQGSLLGRHSIPEISRRGDVHADIEARDEATGYPEGPPLRTASAKTVSLFPFEEIISRWGATEEIVTMLQSSELHSKT</sequence>